<dbReference type="SUPFAM" id="SSF55729">
    <property type="entry name" value="Acyl-CoA N-acyltransferases (Nat)"/>
    <property type="match status" value="1"/>
</dbReference>
<dbReference type="PROSITE" id="PS51186">
    <property type="entry name" value="GNAT"/>
    <property type="match status" value="1"/>
</dbReference>
<gene>
    <name evidence="5" type="ORF">ENS06_12875</name>
</gene>
<reference evidence="5" key="1">
    <citation type="journal article" date="2020" name="mSystems">
        <title>Genome- and Community-Level Interaction Insights into Carbon Utilization and Element Cycling Functions of Hydrothermarchaeota in Hydrothermal Sediment.</title>
        <authorList>
            <person name="Zhou Z."/>
            <person name="Liu Y."/>
            <person name="Xu W."/>
            <person name="Pan J."/>
            <person name="Luo Z.H."/>
            <person name="Li M."/>
        </authorList>
    </citation>
    <scope>NUCLEOTIDE SEQUENCE [LARGE SCALE GENOMIC DNA]</scope>
    <source>
        <strain evidence="5">SpSt-456</strain>
    </source>
</reference>
<dbReference type="PANTHER" id="PTHR43072">
    <property type="entry name" value="N-ACETYLTRANSFERASE"/>
    <property type="match status" value="1"/>
</dbReference>
<organism evidence="5">
    <name type="scientific">Desulfacinum infernum</name>
    <dbReference type="NCBI Taxonomy" id="35837"/>
    <lineage>
        <taxon>Bacteria</taxon>
        <taxon>Pseudomonadati</taxon>
        <taxon>Thermodesulfobacteriota</taxon>
        <taxon>Syntrophobacteria</taxon>
        <taxon>Syntrophobacterales</taxon>
        <taxon>Syntrophobacteraceae</taxon>
        <taxon>Desulfacinum</taxon>
    </lineage>
</organism>
<evidence type="ECO:0000256" key="1">
    <source>
        <dbReference type="ARBA" id="ARBA00022679"/>
    </source>
</evidence>
<name>A0A832EBE0_9BACT</name>
<keyword evidence="2" id="KW-0012">Acyltransferase</keyword>
<evidence type="ECO:0000259" key="4">
    <source>
        <dbReference type="PROSITE" id="PS51186"/>
    </source>
</evidence>
<evidence type="ECO:0000256" key="3">
    <source>
        <dbReference type="SAM" id="MobiDB-lite"/>
    </source>
</evidence>
<dbReference type="AlphaFoldDB" id="A0A832EBE0"/>
<evidence type="ECO:0000313" key="5">
    <source>
        <dbReference type="EMBL" id="HFK98197.1"/>
    </source>
</evidence>
<keyword evidence="1 5" id="KW-0808">Transferase</keyword>
<dbReference type="EMBL" id="DSTK01000038">
    <property type="protein sequence ID" value="HFK98197.1"/>
    <property type="molecule type" value="Genomic_DNA"/>
</dbReference>
<proteinExistence type="predicted"/>
<feature type="region of interest" description="Disordered" evidence="3">
    <location>
        <begin position="1"/>
        <end position="34"/>
    </location>
</feature>
<dbReference type="InterPro" id="IPR000182">
    <property type="entry name" value="GNAT_dom"/>
</dbReference>
<sequence length="398" mass="44795">MCGDTLMGASRKKPAWGPRAPIRPHTTEGREGARGRAAMKMRFANKKNAHEPCGRGPRQLRRPTGTRKEGVMAVEIRLGVAPTREDLGGLLVGYSAGRYCENPRLPMEKSRAHEQWLLERALARPETVTVSAWNDAGLQGLLVGRPSAWDSEHFGFPMATVDALVVVPGPQDQERGVASKIATTFDQWCRTQGVRFASVRLPSRQLGPIQALEDAGYRYVESYIYNVVDLDRLEEPKEVTAPLRHARGEDRALFCRWAPGAFATQRFHADARFDREKAEALYIKWIDSAFDDPDRQILVMEEDGRAAAFMVYRDEDFRATLGVRSAALNMGLLDPAARGKGLGTRFYHALFRYFRDQGFDIVESGLTMRNQASLNWHNKTGFRIVGTYVTLHRWFDAP</sequence>
<dbReference type="PANTHER" id="PTHR43072:SF23">
    <property type="entry name" value="UPF0039 PROTEIN C11D3.02C"/>
    <property type="match status" value="1"/>
</dbReference>
<evidence type="ECO:0000256" key="2">
    <source>
        <dbReference type="ARBA" id="ARBA00023315"/>
    </source>
</evidence>
<dbReference type="Gene3D" id="3.40.630.30">
    <property type="match status" value="1"/>
</dbReference>
<protein>
    <submittedName>
        <fullName evidence="5">GNAT family N-acetyltransferase</fullName>
    </submittedName>
</protein>
<dbReference type="InterPro" id="IPR016181">
    <property type="entry name" value="Acyl_CoA_acyltransferase"/>
</dbReference>
<feature type="compositionally biased region" description="Basic and acidic residues" evidence="3">
    <location>
        <begin position="25"/>
        <end position="34"/>
    </location>
</feature>
<feature type="domain" description="N-acetyltransferase" evidence="4">
    <location>
        <begin position="241"/>
        <end position="398"/>
    </location>
</feature>
<dbReference type="GO" id="GO:0016747">
    <property type="term" value="F:acyltransferase activity, transferring groups other than amino-acyl groups"/>
    <property type="evidence" value="ECO:0007669"/>
    <property type="project" value="InterPro"/>
</dbReference>
<accession>A0A832EBE0</accession>
<feature type="region of interest" description="Disordered" evidence="3">
    <location>
        <begin position="47"/>
        <end position="68"/>
    </location>
</feature>
<dbReference type="Pfam" id="PF00583">
    <property type="entry name" value="Acetyltransf_1"/>
    <property type="match status" value="1"/>
</dbReference>
<dbReference type="CDD" id="cd04301">
    <property type="entry name" value="NAT_SF"/>
    <property type="match status" value="1"/>
</dbReference>
<comment type="caution">
    <text evidence="5">The sequence shown here is derived from an EMBL/GenBank/DDBJ whole genome shotgun (WGS) entry which is preliminary data.</text>
</comment>